<dbReference type="InterPro" id="IPR006004">
    <property type="entry name" value="SudA-like"/>
</dbReference>
<dbReference type="NCBIfam" id="TIGR01316">
    <property type="entry name" value="gltA"/>
    <property type="match status" value="1"/>
</dbReference>
<feature type="domain" description="FAD/NAD(P)-binding" evidence="2">
    <location>
        <begin position="152"/>
        <end position="460"/>
    </location>
</feature>
<feature type="domain" description="Dihydroprymidine dehydrogenase" evidence="3">
    <location>
        <begin position="28"/>
        <end position="138"/>
    </location>
</feature>
<dbReference type="PRINTS" id="PR00411">
    <property type="entry name" value="PNDRDTASEI"/>
</dbReference>
<dbReference type="GO" id="GO:0016491">
    <property type="term" value="F:oxidoreductase activity"/>
    <property type="evidence" value="ECO:0007669"/>
    <property type="project" value="InterPro"/>
</dbReference>
<evidence type="ECO:0000313" key="5">
    <source>
        <dbReference type="Proteomes" id="UP000027284"/>
    </source>
</evidence>
<evidence type="ECO:0000259" key="2">
    <source>
        <dbReference type="Pfam" id="PF07992"/>
    </source>
</evidence>
<dbReference type="PANTHER" id="PTHR42783:SF3">
    <property type="entry name" value="GLUTAMATE SYNTHASE [NADPH] SMALL CHAIN-RELATED"/>
    <property type="match status" value="1"/>
</dbReference>
<dbReference type="Gene3D" id="1.10.1060.10">
    <property type="entry name" value="Alpha-helical ferredoxin"/>
    <property type="match status" value="1"/>
</dbReference>
<feature type="compositionally biased region" description="Basic and acidic residues" evidence="1">
    <location>
        <begin position="7"/>
        <end position="23"/>
    </location>
</feature>
<reference evidence="4 5" key="1">
    <citation type="submission" date="2014-04" db="EMBL/GenBank/DDBJ databases">
        <title>The Genome Sequence of Thermoanaerobaculum aquaticum MP-01, The First Cultivated Group 23 Acidobacterium.</title>
        <authorList>
            <person name="Stamps B.W."/>
            <person name="Losey N.A."/>
            <person name="Lawson P.A."/>
            <person name="Stevenson B.S."/>
        </authorList>
    </citation>
    <scope>NUCLEOTIDE SEQUENCE [LARGE SCALE GENOMIC DNA]</scope>
    <source>
        <strain evidence="4 5">MP-01</strain>
    </source>
</reference>
<dbReference type="PANTHER" id="PTHR42783">
    <property type="entry name" value="GLUTAMATE SYNTHASE [NADPH] SMALL CHAIN"/>
    <property type="match status" value="1"/>
</dbReference>
<dbReference type="Proteomes" id="UP000027284">
    <property type="component" value="Unassembled WGS sequence"/>
</dbReference>
<dbReference type="OrthoDB" id="9803192at2"/>
<sequence length="496" mass="53985">MTGLPELPKKERTKIPRHHIPEQPPEVRIRNFQEVALGYTPQMAMEEAQRCLQCPDHPCVQGCPVQIDIPTFVDLVRQGEFAKAVAKIKEANTLPAICGRVCPQEDQCEALCVLGKKFSPVGIGYLERFVADYERQSGTVRMPEVPPWSGHKVAVIGSGPAGLTCAADLARLGHKVTIFEALHKPGGVLLYGIPEFRLPKAIVEYEVENLKKMGVEIRTNFVVGKTATVEELFWEYGYDAVFFGTGAGLPSFLGIPGEELIGVLSANEFLTRVNLMKGYAFPDYDTPVPVGRRVAVIGAGNVAMDCLRCAKRLGAEEVMCIYRRTRAESPARIEELQRAEEEGIDFRWLSAPLEIYGNADGFVTGMKIQRMELGEPDASGRRRPVPIPGSEYEIAVDMVIVAIGQSPNPLATRVTPGLQLDRHGCIIVDPETQMSSIPGVFAGGDIVTGAATVILAMGAGKKAAQGIHEWLAKLDRGEVSKPRFDAVPAAQAPVHP</sequence>
<dbReference type="STRING" id="1312852.EG19_08420"/>
<proteinExistence type="predicted"/>
<dbReference type="AlphaFoldDB" id="A0A062XY13"/>
<comment type="caution">
    <text evidence="4">The sequence shown here is derived from an EMBL/GenBank/DDBJ whole genome shotgun (WGS) entry which is preliminary data.</text>
</comment>
<dbReference type="Pfam" id="PF14691">
    <property type="entry name" value="Fer4_20"/>
    <property type="match status" value="1"/>
</dbReference>
<evidence type="ECO:0000259" key="3">
    <source>
        <dbReference type="Pfam" id="PF14691"/>
    </source>
</evidence>
<dbReference type="GO" id="GO:0051536">
    <property type="term" value="F:iron-sulfur cluster binding"/>
    <property type="evidence" value="ECO:0007669"/>
    <property type="project" value="InterPro"/>
</dbReference>
<organism evidence="4 5">
    <name type="scientific">Thermoanaerobaculum aquaticum</name>
    <dbReference type="NCBI Taxonomy" id="1312852"/>
    <lineage>
        <taxon>Bacteria</taxon>
        <taxon>Pseudomonadati</taxon>
        <taxon>Acidobacteriota</taxon>
        <taxon>Thermoanaerobaculia</taxon>
        <taxon>Thermoanaerobaculales</taxon>
        <taxon>Thermoanaerobaculaceae</taxon>
        <taxon>Thermoanaerobaculum</taxon>
    </lineage>
</organism>
<feature type="region of interest" description="Disordered" evidence="1">
    <location>
        <begin position="1"/>
        <end position="23"/>
    </location>
</feature>
<evidence type="ECO:0000313" key="4">
    <source>
        <dbReference type="EMBL" id="KDA53011.1"/>
    </source>
</evidence>
<dbReference type="InterPro" id="IPR023753">
    <property type="entry name" value="FAD/NAD-binding_dom"/>
</dbReference>
<dbReference type="RefSeq" id="WP_053335258.1">
    <property type="nucleotide sequence ID" value="NZ_JMFG01000036.1"/>
</dbReference>
<name>A0A062XY13_9BACT</name>
<dbReference type="InterPro" id="IPR028261">
    <property type="entry name" value="DPD_II"/>
</dbReference>
<dbReference type="Pfam" id="PF07992">
    <property type="entry name" value="Pyr_redox_2"/>
    <property type="match status" value="1"/>
</dbReference>
<evidence type="ECO:0000256" key="1">
    <source>
        <dbReference type="SAM" id="MobiDB-lite"/>
    </source>
</evidence>
<dbReference type="InterPro" id="IPR009051">
    <property type="entry name" value="Helical_ferredxn"/>
</dbReference>
<gene>
    <name evidence="4" type="ORF">EG19_08420</name>
</gene>
<keyword evidence="5" id="KW-1185">Reference proteome</keyword>
<accession>A0A062XY13</accession>
<dbReference type="EMBL" id="JMFG01000036">
    <property type="protein sequence ID" value="KDA53011.1"/>
    <property type="molecule type" value="Genomic_DNA"/>
</dbReference>
<dbReference type="InterPro" id="IPR036188">
    <property type="entry name" value="FAD/NAD-bd_sf"/>
</dbReference>
<dbReference type="SUPFAM" id="SSF46548">
    <property type="entry name" value="alpha-helical ferredoxin"/>
    <property type="match status" value="1"/>
</dbReference>
<dbReference type="SUPFAM" id="SSF51971">
    <property type="entry name" value="Nucleotide-binding domain"/>
    <property type="match status" value="1"/>
</dbReference>
<dbReference type="PRINTS" id="PR00368">
    <property type="entry name" value="FADPNR"/>
</dbReference>
<protein>
    <submittedName>
        <fullName evidence="4">Dihydropyrimidine dehydrogenase</fullName>
    </submittedName>
</protein>
<dbReference type="Gene3D" id="3.50.50.60">
    <property type="entry name" value="FAD/NAD(P)-binding domain"/>
    <property type="match status" value="2"/>
</dbReference>